<sequence length="89" mass="10756">MFSLQGTTTVLFTTLDFLEDNIEGYDTLLKKRSSRPKYNPINDYINIINRENTISKDYYQINKENLYRIYKWNLTTNDFFPIPEFKRLS</sequence>
<protein>
    <submittedName>
        <fullName evidence="1">Uncharacterized protein</fullName>
    </submittedName>
</protein>
<dbReference type="EMBL" id="AP022325">
    <property type="protein sequence ID" value="BBU47995.1"/>
    <property type="molecule type" value="Genomic_DNA"/>
</dbReference>
<name>A0A809RSS4_9BACT</name>
<dbReference type="AlphaFoldDB" id="A0A809RSS4"/>
<dbReference type="RefSeq" id="WP_161553380.1">
    <property type="nucleotide sequence ID" value="NZ_AP022325.1"/>
</dbReference>
<keyword evidence="2" id="KW-1185">Reference proteome</keyword>
<gene>
    <name evidence="1" type="ORF">JPM2_6880</name>
</gene>
<proteinExistence type="predicted"/>
<dbReference type="KEGG" id="mfel:JPM2_6880"/>
<accession>A0A809RSS4</accession>
<dbReference type="Proteomes" id="UP000464317">
    <property type="component" value="Chromosome"/>
</dbReference>
<organism evidence="1 2">
    <name type="scientific">Mycoplasmopsis felis</name>
    <dbReference type="NCBI Taxonomy" id="33923"/>
    <lineage>
        <taxon>Bacteria</taxon>
        <taxon>Bacillati</taxon>
        <taxon>Mycoplasmatota</taxon>
        <taxon>Mycoplasmoidales</taxon>
        <taxon>Metamycoplasmataceae</taxon>
        <taxon>Mycoplasmopsis</taxon>
    </lineage>
</organism>
<evidence type="ECO:0000313" key="1">
    <source>
        <dbReference type="EMBL" id="BBU47995.1"/>
    </source>
</evidence>
<reference evidence="1 2" key="1">
    <citation type="submission" date="2020-01" db="EMBL/GenBank/DDBJ databases">
        <title>Complete genome sequence of Mycoplasma felis strain Myco-2.</title>
        <authorList>
            <person name="Kinoshita Y."/>
            <person name="Niwa H."/>
            <person name="Uchida-Fujii E."/>
            <person name="Nukada T."/>
        </authorList>
    </citation>
    <scope>NUCLEOTIDE SEQUENCE [LARGE SCALE GENOMIC DNA]</scope>
    <source>
        <strain evidence="1 2">Myco-2</strain>
    </source>
</reference>
<evidence type="ECO:0000313" key="2">
    <source>
        <dbReference type="Proteomes" id="UP000464317"/>
    </source>
</evidence>